<keyword evidence="2 8" id="KW-0812">Transmembrane</keyword>
<evidence type="ECO:0000256" key="7">
    <source>
        <dbReference type="SAM" id="MobiDB-lite"/>
    </source>
</evidence>
<gene>
    <name evidence="14" type="ORF">EAI_06797</name>
</gene>
<keyword evidence="4 8" id="KW-0472">Membrane</keyword>
<feature type="domain" description="VWFD" evidence="13">
    <location>
        <begin position="839"/>
        <end position="1048"/>
    </location>
</feature>
<name>E2BB29_HARSA</name>
<sequence length="1347" mass="154174">MRPRASRRVLNCNYAPSKWVVLLVCLLSLTPSNVIAFNENGTFKSAFGLNSAESIENYNEESDVPSLLHEKTAAKMPLELEGLAAGKTDSTSVEKKDDGADPAQVVPETKSVLASKDSSEVDVSSVVQTISGKMADAKHEKYVRYDSDLPEADRYAPRPDDSPILYEITEARLKKIRSEFMYWYFDKGGNDDNGDYQTALQATTLQIHKNLNFQLPFFGFRFNYTRLTVNGYLEFSDPPAHFTYPLVFPVKDWPMKNDPSFIGIFFSKCRIGKLRETDSDQRRPGVYFRLERDLQGRTDQFGVEMRERLMWDIREGVVGSDSFVPKHAIIVTWKNMSFTGGIGTALYKTNTFQMVLATDEVYTYAIFNYLNLQWLSHTEAGGDTTQGENGVPAYVGFNAGNGTRSYEYKPYSQMTTVRDLPNRGWANKFPGRHIFRIDEDIILGNCNKDNSGAHIPLVFAPESGNMLGGTIVNITGPCFNESQKIMCYFEDVMVMGTVVDRNRAICVQPHLKYEGYIRFLVTIGNNNDNNKWRGTFFVETPATAAEKIFFSDKDAVHQKDPAEIKITWDAYNLTSNFGAGIQISLWGYREVKTTPEFEFITLLEKSVTNTGSYIIKPARYREQYNPRHLDMIFGFLQINLTEPHLYSGLSISPSLWSRPIPLAWYFGPQWERTHGPKWSQRLCDKWIMNDRYLKNFAAEIAICPCTLEHALSDKGRFLPDLECDKDSNIECYYNKHAKHCVKTGAPNMDGSEQQCCYDKLGYLMLTYDQQWGSRPHRSHNLGYIPWNEANKVPTLSHWYHDVSPMYTCCLWQEEQAVGCETLRFERRPSQDCIAYQSPGVATVFGDPHIVTFDGLEYTFNGKGEFVLLRVNHIRDKLDVQGRFEQMSNNAYGQVMATHLTAVAVRGNNSEVIEVRLRPKDSQWRYRLDVLAGGKRVYFDRPALKFQHFSGVVVYTPTYILNQSEIVIMFDTGAGMEIVENEGFMSLRVYLPWTYVNKTRGLFGNWNFDVTDDLTSPYGYQVPVNSVNHSETIHRDFAIHWMLEDNANDLIGNALFTRDFGRSASFYSNRSFVPEYRKYPKEILPINRTTDVERAKELCGDSYQCQYDYAVTLNRDLAHFTRNYYDTYTKIRATNNKEIISCGVLETPRFGRKSNFLFIPGTKISFECNQEFILIGDQRRVCTPEGRWNVPEYGYTECLRHVEYAQRTAWTTMGIISAVLIPVVGCIGGGYLYIRKKQSTGSSTKSWRYTDRESGIDNESTLSKQTMPLKPYDRAISPISDASTIENNSARKRRSYDRVYRTNEPLPNRPDIDFEEKEWDLKVPNSPTESDSTDSMRKTGSPSKESDV</sequence>
<evidence type="ECO:0000256" key="2">
    <source>
        <dbReference type="ARBA" id="ARBA00022692"/>
    </source>
</evidence>
<feature type="domain" description="AMOP" evidence="10">
    <location>
        <begin position="675"/>
        <end position="826"/>
    </location>
</feature>
<dbReference type="GO" id="GO:0016020">
    <property type="term" value="C:membrane"/>
    <property type="evidence" value="ECO:0007669"/>
    <property type="project" value="UniProtKB-SubCell"/>
</dbReference>
<keyword evidence="6" id="KW-0768">Sushi</keyword>
<evidence type="ECO:0000256" key="3">
    <source>
        <dbReference type="ARBA" id="ARBA00022989"/>
    </source>
</evidence>
<dbReference type="InterPro" id="IPR001846">
    <property type="entry name" value="VWF_type-D"/>
</dbReference>
<feature type="domain" description="Sushi" evidence="11">
    <location>
        <begin position="1139"/>
        <end position="1199"/>
    </location>
</feature>
<organism evidence="15">
    <name type="scientific">Harpegnathos saltator</name>
    <name type="common">Jerdon's jumping ant</name>
    <dbReference type="NCBI Taxonomy" id="610380"/>
    <lineage>
        <taxon>Eukaryota</taxon>
        <taxon>Metazoa</taxon>
        <taxon>Ecdysozoa</taxon>
        <taxon>Arthropoda</taxon>
        <taxon>Hexapoda</taxon>
        <taxon>Insecta</taxon>
        <taxon>Pterygota</taxon>
        <taxon>Neoptera</taxon>
        <taxon>Endopterygota</taxon>
        <taxon>Hymenoptera</taxon>
        <taxon>Apocrita</taxon>
        <taxon>Aculeata</taxon>
        <taxon>Formicoidea</taxon>
        <taxon>Formicidae</taxon>
        <taxon>Ponerinae</taxon>
        <taxon>Ponerini</taxon>
        <taxon>Harpegnathos</taxon>
    </lineage>
</organism>
<feature type="region of interest" description="Disordered" evidence="7">
    <location>
        <begin position="1243"/>
        <end position="1347"/>
    </location>
</feature>
<dbReference type="Gene3D" id="2.10.70.10">
    <property type="entry name" value="Complement Module, domain 1"/>
    <property type="match status" value="1"/>
</dbReference>
<reference evidence="14 15" key="1">
    <citation type="journal article" date="2010" name="Science">
        <title>Genomic comparison of the ants Camponotus floridanus and Harpegnathos saltator.</title>
        <authorList>
            <person name="Bonasio R."/>
            <person name="Zhang G."/>
            <person name="Ye C."/>
            <person name="Mutti N.S."/>
            <person name="Fang X."/>
            <person name="Qin N."/>
            <person name="Donahue G."/>
            <person name="Yang P."/>
            <person name="Li Q."/>
            <person name="Li C."/>
            <person name="Zhang P."/>
            <person name="Huang Z."/>
            <person name="Berger S.L."/>
            <person name="Reinberg D."/>
            <person name="Wang J."/>
            <person name="Liebig J."/>
        </authorList>
    </citation>
    <scope>NUCLEOTIDE SEQUENCE [LARGE SCALE GENOMIC DNA]</scope>
    <source>
        <strain evidence="14 15">R22 G/1</strain>
    </source>
</reference>
<dbReference type="PROSITE" id="PS51233">
    <property type="entry name" value="VWFD"/>
    <property type="match status" value="1"/>
</dbReference>
<dbReference type="PROSITE" id="PS51220">
    <property type="entry name" value="NIDO"/>
    <property type="match status" value="1"/>
</dbReference>
<dbReference type="InterPro" id="IPR000436">
    <property type="entry name" value="Sushi_SCR_CCP_dom"/>
</dbReference>
<dbReference type="OMA" id="FYYWRRM"/>
<dbReference type="InterPro" id="IPR003886">
    <property type="entry name" value="NIDO_dom"/>
</dbReference>
<dbReference type="Pfam" id="PF00084">
    <property type="entry name" value="Sushi"/>
    <property type="match status" value="1"/>
</dbReference>
<dbReference type="GO" id="GO:0007160">
    <property type="term" value="P:cell-matrix adhesion"/>
    <property type="evidence" value="ECO:0007669"/>
    <property type="project" value="InterPro"/>
</dbReference>
<dbReference type="SMART" id="SM00216">
    <property type="entry name" value="VWD"/>
    <property type="match status" value="1"/>
</dbReference>
<evidence type="ECO:0000256" key="4">
    <source>
        <dbReference type="ARBA" id="ARBA00023136"/>
    </source>
</evidence>
<dbReference type="InterPro" id="IPR002909">
    <property type="entry name" value="IPT_dom"/>
</dbReference>
<dbReference type="SMART" id="SM00539">
    <property type="entry name" value="NIDO"/>
    <property type="match status" value="1"/>
</dbReference>
<dbReference type="EMBL" id="GL446901">
    <property type="protein sequence ID" value="EFN87120.1"/>
    <property type="molecule type" value="Genomic_DNA"/>
</dbReference>
<keyword evidence="5" id="KW-1015">Disulfide bond</keyword>
<dbReference type="FunCoup" id="E2BB29">
    <property type="interactions" value="5"/>
</dbReference>
<dbReference type="Proteomes" id="UP000008237">
    <property type="component" value="Unassembled WGS sequence"/>
</dbReference>
<dbReference type="InterPro" id="IPR005533">
    <property type="entry name" value="AMOP_dom"/>
</dbReference>
<accession>E2BB29</accession>
<dbReference type="PhylomeDB" id="E2BB29"/>
<comment type="subcellular location">
    <subcellularLocation>
        <location evidence="1">Membrane</location>
    </subcellularLocation>
</comment>
<dbReference type="Pfam" id="PF23263">
    <property type="entry name" value="C8-3_MUC4"/>
    <property type="match status" value="1"/>
</dbReference>
<dbReference type="Pfam" id="PF00094">
    <property type="entry name" value="VWD"/>
    <property type="match status" value="1"/>
</dbReference>
<evidence type="ECO:0000256" key="6">
    <source>
        <dbReference type="PROSITE-ProRule" id="PRU00302"/>
    </source>
</evidence>
<dbReference type="Pfam" id="PF06119">
    <property type="entry name" value="NIDO"/>
    <property type="match status" value="1"/>
</dbReference>
<feature type="signal peptide" evidence="9">
    <location>
        <begin position="1"/>
        <end position="36"/>
    </location>
</feature>
<feature type="compositionally biased region" description="Polar residues" evidence="7">
    <location>
        <begin position="1256"/>
        <end position="1265"/>
    </location>
</feature>
<dbReference type="CDD" id="cd00033">
    <property type="entry name" value="CCP"/>
    <property type="match status" value="1"/>
</dbReference>
<evidence type="ECO:0000259" key="11">
    <source>
        <dbReference type="PROSITE" id="PS50923"/>
    </source>
</evidence>
<feature type="domain" description="NIDO" evidence="12">
    <location>
        <begin position="277"/>
        <end position="440"/>
    </location>
</feature>
<dbReference type="Pfam" id="PF03782">
    <property type="entry name" value="AMOP"/>
    <property type="match status" value="1"/>
</dbReference>
<dbReference type="InterPro" id="IPR035976">
    <property type="entry name" value="Sushi/SCR/CCP_sf"/>
</dbReference>
<evidence type="ECO:0000313" key="14">
    <source>
        <dbReference type="EMBL" id="EFN87120.1"/>
    </source>
</evidence>
<evidence type="ECO:0000259" key="10">
    <source>
        <dbReference type="PROSITE" id="PS50856"/>
    </source>
</evidence>
<dbReference type="SUPFAM" id="SSF57535">
    <property type="entry name" value="Complement control module/SCR domain"/>
    <property type="match status" value="1"/>
</dbReference>
<dbReference type="GO" id="GO:0048731">
    <property type="term" value="P:system development"/>
    <property type="evidence" value="ECO:0007669"/>
    <property type="project" value="UniProtKB-ARBA"/>
</dbReference>
<dbReference type="InParanoid" id="E2BB29"/>
<feature type="chain" id="PRO_5003157728" evidence="9">
    <location>
        <begin position="37"/>
        <end position="1347"/>
    </location>
</feature>
<dbReference type="PANTHER" id="PTHR13802:SF52">
    <property type="entry name" value="MUCIN-4"/>
    <property type="match status" value="1"/>
</dbReference>
<dbReference type="InterPro" id="IPR056619">
    <property type="entry name" value="C8-3_MUC4"/>
</dbReference>
<feature type="compositionally biased region" description="Polar residues" evidence="7">
    <location>
        <begin position="1337"/>
        <end position="1347"/>
    </location>
</feature>
<evidence type="ECO:0000259" key="13">
    <source>
        <dbReference type="PROSITE" id="PS51233"/>
    </source>
</evidence>
<dbReference type="PROSITE" id="PS50923">
    <property type="entry name" value="SUSHI"/>
    <property type="match status" value="1"/>
</dbReference>
<dbReference type="InterPro" id="IPR051495">
    <property type="entry name" value="Epithelial_Barrier/Signaling"/>
</dbReference>
<keyword evidence="3 8" id="KW-1133">Transmembrane helix</keyword>
<dbReference type="Gene3D" id="2.60.40.10">
    <property type="entry name" value="Immunoglobulins"/>
    <property type="match status" value="1"/>
</dbReference>
<dbReference type="Pfam" id="PF01833">
    <property type="entry name" value="TIG"/>
    <property type="match status" value="1"/>
</dbReference>
<proteinExistence type="predicted"/>
<evidence type="ECO:0000256" key="8">
    <source>
        <dbReference type="SAM" id="Phobius"/>
    </source>
</evidence>
<keyword evidence="9" id="KW-0732">Signal</keyword>
<evidence type="ECO:0000256" key="9">
    <source>
        <dbReference type="SAM" id="SignalP"/>
    </source>
</evidence>
<dbReference type="SMART" id="SM00032">
    <property type="entry name" value="CCP"/>
    <property type="match status" value="1"/>
</dbReference>
<keyword evidence="15" id="KW-1185">Reference proteome</keyword>
<evidence type="ECO:0000259" key="12">
    <source>
        <dbReference type="PROSITE" id="PS51220"/>
    </source>
</evidence>
<dbReference type="PROSITE" id="PS50856">
    <property type="entry name" value="AMOP"/>
    <property type="match status" value="1"/>
</dbReference>
<evidence type="ECO:0000256" key="5">
    <source>
        <dbReference type="ARBA" id="ARBA00023157"/>
    </source>
</evidence>
<comment type="caution">
    <text evidence="6">Lacks conserved residue(s) required for the propagation of feature annotation.</text>
</comment>
<evidence type="ECO:0000256" key="1">
    <source>
        <dbReference type="ARBA" id="ARBA00004370"/>
    </source>
</evidence>
<dbReference type="KEGG" id="hst:105180842"/>
<dbReference type="PANTHER" id="PTHR13802">
    <property type="entry name" value="MUCIN 4-RELATED"/>
    <property type="match status" value="1"/>
</dbReference>
<dbReference type="InterPro" id="IPR013783">
    <property type="entry name" value="Ig-like_fold"/>
</dbReference>
<dbReference type="OrthoDB" id="6051552at2759"/>
<dbReference type="SUPFAM" id="SSF81296">
    <property type="entry name" value="E set domains"/>
    <property type="match status" value="1"/>
</dbReference>
<protein>
    <submittedName>
        <fullName evidence="14">Uncharacterized protein K03H1.5</fullName>
    </submittedName>
</protein>
<dbReference type="GO" id="GO:0048468">
    <property type="term" value="P:cell development"/>
    <property type="evidence" value="ECO:0007669"/>
    <property type="project" value="UniProtKB-ARBA"/>
</dbReference>
<dbReference type="InterPro" id="IPR014756">
    <property type="entry name" value="Ig_E-set"/>
</dbReference>
<dbReference type="SMART" id="SM00723">
    <property type="entry name" value="AMOP"/>
    <property type="match status" value="1"/>
</dbReference>
<evidence type="ECO:0000313" key="15">
    <source>
        <dbReference type="Proteomes" id="UP000008237"/>
    </source>
</evidence>
<feature type="transmembrane region" description="Helical" evidence="8">
    <location>
        <begin position="1208"/>
        <end position="1233"/>
    </location>
</feature>